<name>A0ACA9R3Q9_9GLOM</name>
<dbReference type="EMBL" id="CAJVPT010067906">
    <property type="protein sequence ID" value="CAG8775653.1"/>
    <property type="molecule type" value="Genomic_DNA"/>
</dbReference>
<evidence type="ECO:0000313" key="2">
    <source>
        <dbReference type="Proteomes" id="UP000789525"/>
    </source>
</evidence>
<dbReference type="Proteomes" id="UP000789525">
    <property type="component" value="Unassembled WGS sequence"/>
</dbReference>
<protein>
    <submittedName>
        <fullName evidence="1">3405_t:CDS:1</fullName>
    </submittedName>
</protein>
<gene>
    <name evidence="1" type="ORF">ACOLOM_LOCUS14068</name>
</gene>
<keyword evidence="2" id="KW-1185">Reference proteome</keyword>
<comment type="caution">
    <text evidence="1">The sequence shown here is derived from an EMBL/GenBank/DDBJ whole genome shotgun (WGS) entry which is preliminary data.</text>
</comment>
<reference evidence="1" key="1">
    <citation type="submission" date="2021-06" db="EMBL/GenBank/DDBJ databases">
        <authorList>
            <person name="Kallberg Y."/>
            <person name="Tangrot J."/>
            <person name="Rosling A."/>
        </authorList>
    </citation>
    <scope>NUCLEOTIDE SEQUENCE</scope>
    <source>
        <strain evidence="1">CL356</strain>
    </source>
</reference>
<proteinExistence type="predicted"/>
<feature type="non-terminal residue" evidence="1">
    <location>
        <position position="160"/>
    </location>
</feature>
<feature type="non-terminal residue" evidence="1">
    <location>
        <position position="1"/>
    </location>
</feature>
<organism evidence="1 2">
    <name type="scientific">Acaulospora colombiana</name>
    <dbReference type="NCBI Taxonomy" id="27376"/>
    <lineage>
        <taxon>Eukaryota</taxon>
        <taxon>Fungi</taxon>
        <taxon>Fungi incertae sedis</taxon>
        <taxon>Mucoromycota</taxon>
        <taxon>Glomeromycotina</taxon>
        <taxon>Glomeromycetes</taxon>
        <taxon>Diversisporales</taxon>
        <taxon>Acaulosporaceae</taxon>
        <taxon>Acaulospora</taxon>
    </lineage>
</organism>
<accession>A0ACA9R3Q9</accession>
<sequence length="160" mass="18017">ECRGLPIVLLHQVFAQYLSLSKQALPATREARIALQVARELCDTMRDHFKDENARRDKFVRVIQPLFSLWMPLHEVTAEGNTASMRTDATISAKVAKGVNMVLTEIKNGKNSGDPYMEASRRYEINTEALTEEHSDFLNCGAPTFICCLIGSSTMILNRR</sequence>
<evidence type="ECO:0000313" key="1">
    <source>
        <dbReference type="EMBL" id="CAG8775653.1"/>
    </source>
</evidence>